<accession>C7ZAF1</accession>
<dbReference type="OrthoDB" id="5031313at2759"/>
<dbReference type="AlphaFoldDB" id="C7ZAF1"/>
<dbReference type="VEuPathDB" id="FungiDB:NECHADRAFT_82076"/>
<dbReference type="RefSeq" id="XP_003045377.1">
    <property type="nucleotide sequence ID" value="XM_003045331.1"/>
</dbReference>
<protein>
    <submittedName>
        <fullName evidence="1">Uncharacterized protein</fullName>
    </submittedName>
</protein>
<dbReference type="KEGG" id="nhe:NECHADRAFT_82076"/>
<dbReference type="EMBL" id="GG698912">
    <property type="protein sequence ID" value="EEU39664.1"/>
    <property type="molecule type" value="Genomic_DNA"/>
</dbReference>
<dbReference type="GeneID" id="9672161"/>
<reference evidence="1 2" key="1">
    <citation type="journal article" date="2009" name="PLoS Genet.">
        <title>The genome of Nectria haematococca: contribution of supernumerary chromosomes to gene expansion.</title>
        <authorList>
            <person name="Coleman J.J."/>
            <person name="Rounsley S.D."/>
            <person name="Rodriguez-Carres M."/>
            <person name="Kuo A."/>
            <person name="Wasmann C.C."/>
            <person name="Grimwood J."/>
            <person name="Schmutz J."/>
            <person name="Taga M."/>
            <person name="White G.J."/>
            <person name="Zhou S."/>
            <person name="Schwartz D.C."/>
            <person name="Freitag M."/>
            <person name="Ma L.J."/>
            <person name="Danchin E.G."/>
            <person name="Henrissat B."/>
            <person name="Coutinho P.M."/>
            <person name="Nelson D.R."/>
            <person name="Straney D."/>
            <person name="Napoli C.A."/>
            <person name="Barker B.M."/>
            <person name="Gribskov M."/>
            <person name="Rep M."/>
            <person name="Kroken S."/>
            <person name="Molnar I."/>
            <person name="Rensing C."/>
            <person name="Kennell J.C."/>
            <person name="Zamora J."/>
            <person name="Farman M.L."/>
            <person name="Selker E.U."/>
            <person name="Salamov A."/>
            <person name="Shapiro H."/>
            <person name="Pangilinan J."/>
            <person name="Lindquist E."/>
            <person name="Lamers C."/>
            <person name="Grigoriev I.V."/>
            <person name="Geiser D.M."/>
            <person name="Covert S.F."/>
            <person name="Temporini E."/>
            <person name="Vanetten H.D."/>
        </authorList>
    </citation>
    <scope>NUCLEOTIDE SEQUENCE [LARGE SCALE GENOMIC DNA]</scope>
    <source>
        <strain evidence="2">ATCC MYA-4622 / CBS 123669 / FGSC 9596 / NRRL 45880 / 77-13-4</strain>
    </source>
</reference>
<evidence type="ECO:0000313" key="1">
    <source>
        <dbReference type="EMBL" id="EEU39664.1"/>
    </source>
</evidence>
<organism evidence="1 2">
    <name type="scientific">Fusarium vanettenii (strain ATCC MYA-4622 / CBS 123669 / FGSC 9596 / NRRL 45880 / 77-13-4)</name>
    <name type="common">Fusarium solani subsp. pisi</name>
    <dbReference type="NCBI Taxonomy" id="660122"/>
    <lineage>
        <taxon>Eukaryota</taxon>
        <taxon>Fungi</taxon>
        <taxon>Dikarya</taxon>
        <taxon>Ascomycota</taxon>
        <taxon>Pezizomycotina</taxon>
        <taxon>Sordariomycetes</taxon>
        <taxon>Hypocreomycetidae</taxon>
        <taxon>Hypocreales</taxon>
        <taxon>Nectriaceae</taxon>
        <taxon>Fusarium</taxon>
        <taxon>Fusarium solani species complex</taxon>
        <taxon>Fusarium vanettenii</taxon>
    </lineage>
</organism>
<gene>
    <name evidence="1" type="ORF">NECHADRAFT_82076</name>
</gene>
<keyword evidence="2" id="KW-1185">Reference proteome</keyword>
<dbReference type="InParanoid" id="C7ZAF1"/>
<sequence>MPHWPFSFASLTNKDDRVPWNAAIIPYLELKQVFETVPPLTKSQAKYDDPPEVDYFTQFVRLKLYLDAKLLDENSRVWKELQEADPGFRKILHIHRFAVYGSDVLEEGFPEEWRDEKWFANWARVNVLTHLRILDEETLKKGTDVILHTNYVKKWECEEKKHKANLEKQRRAGLSKEELALEDKQNKWENKLAKDVKDLVYKNSKALLENSKEITASLDEEKHAKYQKEDWEARWAAHMRHLEPKGTISSREISERAEYARSQSLRWEAQRNEECEKLHSLLKEQDKLFKEINFETVLLTILLSLPEEIADHMALNLER</sequence>
<dbReference type="Proteomes" id="UP000005206">
    <property type="component" value="Chromosome 6"/>
</dbReference>
<evidence type="ECO:0000313" key="2">
    <source>
        <dbReference type="Proteomes" id="UP000005206"/>
    </source>
</evidence>
<dbReference type="HOGENOM" id="CLU_871817_0_0_1"/>
<name>C7ZAF1_FUSV7</name>
<proteinExistence type="predicted"/>